<dbReference type="EMBL" id="JAGFBV010000035">
    <property type="protein sequence ID" value="MBP4139797.1"/>
    <property type="molecule type" value="Genomic_DNA"/>
</dbReference>
<comment type="caution">
    <text evidence="1">The sequence shown here is derived from an EMBL/GenBank/DDBJ whole genome shotgun (WGS) entry which is preliminary data.</text>
</comment>
<reference evidence="1 2" key="1">
    <citation type="submission" date="2021-03" db="EMBL/GenBank/DDBJ databases">
        <title>Flavobacterium Flabelliformis Sp. Nov. And Flavobacterium Geliluteum Sp. Nov., Two Novel Multidrug Resistant Psychrophilic Species Isolated From Antarctica.</title>
        <authorList>
            <person name="Kralova S."/>
            <person name="Busse H.J."/>
            <person name="Bezdicek M."/>
            <person name="Nykrynova M."/>
            <person name="Kroupova E."/>
            <person name="Krsek D."/>
            <person name="Sedlacek I."/>
        </authorList>
    </citation>
    <scope>NUCLEOTIDE SEQUENCE [LARGE SCALE GENOMIC DNA]</scope>
    <source>
        <strain evidence="1 2">P7388</strain>
    </source>
</reference>
<organism evidence="1 2">
    <name type="scientific">Flavobacterium geliluteum</name>
    <dbReference type="NCBI Taxonomy" id="2816120"/>
    <lineage>
        <taxon>Bacteria</taxon>
        <taxon>Pseudomonadati</taxon>
        <taxon>Bacteroidota</taxon>
        <taxon>Flavobacteriia</taxon>
        <taxon>Flavobacteriales</taxon>
        <taxon>Flavobacteriaceae</taxon>
        <taxon>Flavobacterium</taxon>
    </lineage>
</organism>
<name>A0A941B059_9FLAO</name>
<gene>
    <name evidence="1" type="ORF">J3495_17115</name>
</gene>
<dbReference type="AlphaFoldDB" id="A0A941B059"/>
<dbReference type="RefSeq" id="WP_210667892.1">
    <property type="nucleotide sequence ID" value="NZ_JAGFBV010000035.1"/>
</dbReference>
<dbReference type="Proteomes" id="UP000675047">
    <property type="component" value="Unassembled WGS sequence"/>
</dbReference>
<dbReference type="PROSITE" id="PS51257">
    <property type="entry name" value="PROKAR_LIPOPROTEIN"/>
    <property type="match status" value="1"/>
</dbReference>
<sequence length="186" mass="22294">MKKKFTIILVMISFFSCTEKKEIISENDINKFAKGSYIVPSKYGALNLFLLADSGEIIITNADYLNYAYNKHYQKEYSNYREFLSKVLNEEIKIKKKSFDRIPHESFKISSMVEREYKQLSFNDFFNKYTGNDMSQENSNYLKIEENTSLDEIRTISYYFYLNGYQIIKGDNFPRYFVYKRDKFMN</sequence>
<accession>A0A941B059</accession>
<protein>
    <submittedName>
        <fullName evidence="1">Uncharacterized protein</fullName>
    </submittedName>
</protein>
<proteinExistence type="predicted"/>
<evidence type="ECO:0000313" key="2">
    <source>
        <dbReference type="Proteomes" id="UP000675047"/>
    </source>
</evidence>
<evidence type="ECO:0000313" key="1">
    <source>
        <dbReference type="EMBL" id="MBP4139797.1"/>
    </source>
</evidence>
<keyword evidence="2" id="KW-1185">Reference proteome</keyword>